<protein>
    <submittedName>
        <fullName evidence="2">Uncharacterized protein</fullName>
    </submittedName>
</protein>
<keyword evidence="1" id="KW-0812">Transmembrane</keyword>
<gene>
    <name evidence="2" type="ORF">EV421DRAFT_1798679</name>
</gene>
<evidence type="ECO:0000313" key="3">
    <source>
        <dbReference type="Proteomes" id="UP001175226"/>
    </source>
</evidence>
<evidence type="ECO:0000256" key="1">
    <source>
        <dbReference type="SAM" id="Phobius"/>
    </source>
</evidence>
<dbReference type="EMBL" id="JAUEPT010000017">
    <property type="protein sequence ID" value="KAK0445246.1"/>
    <property type="molecule type" value="Genomic_DNA"/>
</dbReference>
<organism evidence="2 3">
    <name type="scientific">Armillaria borealis</name>
    <dbReference type="NCBI Taxonomy" id="47425"/>
    <lineage>
        <taxon>Eukaryota</taxon>
        <taxon>Fungi</taxon>
        <taxon>Dikarya</taxon>
        <taxon>Basidiomycota</taxon>
        <taxon>Agaricomycotina</taxon>
        <taxon>Agaricomycetes</taxon>
        <taxon>Agaricomycetidae</taxon>
        <taxon>Agaricales</taxon>
        <taxon>Marasmiineae</taxon>
        <taxon>Physalacriaceae</taxon>
        <taxon>Armillaria</taxon>
    </lineage>
</organism>
<keyword evidence="1" id="KW-1133">Transmembrane helix</keyword>
<comment type="caution">
    <text evidence="2">The sequence shown here is derived from an EMBL/GenBank/DDBJ whole genome shotgun (WGS) entry which is preliminary data.</text>
</comment>
<accession>A0AA39MSA3</accession>
<name>A0AA39MSA3_9AGAR</name>
<dbReference type="Proteomes" id="UP001175226">
    <property type="component" value="Unassembled WGS sequence"/>
</dbReference>
<keyword evidence="3" id="KW-1185">Reference proteome</keyword>
<feature type="transmembrane region" description="Helical" evidence="1">
    <location>
        <begin position="68"/>
        <end position="92"/>
    </location>
</feature>
<reference evidence="2" key="1">
    <citation type="submission" date="2023-06" db="EMBL/GenBank/DDBJ databases">
        <authorList>
            <consortium name="Lawrence Berkeley National Laboratory"/>
            <person name="Ahrendt S."/>
            <person name="Sahu N."/>
            <person name="Indic B."/>
            <person name="Wong-Bajracharya J."/>
            <person name="Merenyi Z."/>
            <person name="Ke H.-M."/>
            <person name="Monk M."/>
            <person name="Kocsube S."/>
            <person name="Drula E."/>
            <person name="Lipzen A."/>
            <person name="Balint B."/>
            <person name="Henrissat B."/>
            <person name="Andreopoulos B."/>
            <person name="Martin F.M."/>
            <person name="Harder C.B."/>
            <person name="Rigling D."/>
            <person name="Ford K.L."/>
            <person name="Foster G.D."/>
            <person name="Pangilinan J."/>
            <person name="Papanicolaou A."/>
            <person name="Barry K."/>
            <person name="LaButti K."/>
            <person name="Viragh M."/>
            <person name="Koriabine M."/>
            <person name="Yan M."/>
            <person name="Riley R."/>
            <person name="Champramary S."/>
            <person name="Plett K.L."/>
            <person name="Tsai I.J."/>
            <person name="Slot J."/>
            <person name="Sipos G."/>
            <person name="Plett J."/>
            <person name="Nagy L.G."/>
            <person name="Grigoriev I.V."/>
        </authorList>
    </citation>
    <scope>NUCLEOTIDE SEQUENCE</scope>
    <source>
        <strain evidence="2">FPL87.14</strain>
    </source>
</reference>
<evidence type="ECO:0000313" key="2">
    <source>
        <dbReference type="EMBL" id="KAK0445246.1"/>
    </source>
</evidence>
<keyword evidence="1" id="KW-0472">Membrane</keyword>
<sequence length="144" mass="15905">MVHLWTISGLTPFSDFQPATSDLRVNGLWFTCLSLSSHRTGCGATERMDPSVLGSPIWNACRVCQFPYMGFLPVLMSASLGVFLAGLVMYLISLRLAVASVADAITFDLFPGHTITDFLPLLYPSCPYKTPLCQCFHSLYVYHS</sequence>
<proteinExistence type="predicted"/>
<dbReference type="AlphaFoldDB" id="A0AA39MSA3"/>